<evidence type="ECO:0000313" key="6">
    <source>
        <dbReference type="EMBL" id="KAG0140476.1"/>
    </source>
</evidence>
<protein>
    <recommendedName>
        <fullName evidence="8">BED-type domain-containing protein</fullName>
    </recommendedName>
</protein>
<organism evidence="6 7">
    <name type="scientific">Cronartium quercuum f. sp. fusiforme G11</name>
    <dbReference type="NCBI Taxonomy" id="708437"/>
    <lineage>
        <taxon>Eukaryota</taxon>
        <taxon>Fungi</taxon>
        <taxon>Dikarya</taxon>
        <taxon>Basidiomycota</taxon>
        <taxon>Pucciniomycotina</taxon>
        <taxon>Pucciniomycetes</taxon>
        <taxon>Pucciniales</taxon>
        <taxon>Coleosporiaceae</taxon>
        <taxon>Cronartium</taxon>
    </lineage>
</organism>
<dbReference type="OrthoDB" id="3243659at2759"/>
<sequence length="267" mass="29585">MSNELSNSSFMTVAPAVLIPAPPPSTSPPAKPGKTSWVWRYFTVEIVDGKKTHICQAPSSDVTKPGICKAKLTPDKTASTKSLSRHLDRRHGITANKPPVDGTSMIPIPSTSTSTISVAKPLVLPKPLRASRTRKLNRESLKEALFDFVLQHELPLTTVEHPTFMHLLEVCNPEAKNLAIKSDNLTEMIGHKYRAAQDALKVEFANLKSKVSISMNVWDLKNDFLVLEISAHWIRSDWKAIDATLSITKLEAIHTEVTLIMHSRTLI</sequence>
<dbReference type="AlphaFoldDB" id="A0A9P6NB16"/>
<keyword evidence="7" id="KW-1185">Reference proteome</keyword>
<proteinExistence type="predicted"/>
<name>A0A9P6NB16_9BASI</name>
<accession>A0A9P6NB16</accession>
<evidence type="ECO:0000256" key="3">
    <source>
        <dbReference type="ARBA" id="ARBA00022771"/>
    </source>
</evidence>
<keyword evidence="4" id="KW-0862">Zinc</keyword>
<dbReference type="SMART" id="SM00614">
    <property type="entry name" value="ZnF_BED"/>
    <property type="match status" value="1"/>
</dbReference>
<dbReference type="InterPro" id="IPR052035">
    <property type="entry name" value="ZnF_BED_domain_contain"/>
</dbReference>
<evidence type="ECO:0000256" key="2">
    <source>
        <dbReference type="ARBA" id="ARBA00022723"/>
    </source>
</evidence>
<evidence type="ECO:0000256" key="1">
    <source>
        <dbReference type="ARBA" id="ARBA00004123"/>
    </source>
</evidence>
<keyword evidence="3" id="KW-0863">Zinc-finger</keyword>
<dbReference type="PANTHER" id="PTHR46481:SF10">
    <property type="entry name" value="ZINC FINGER BED DOMAIN-CONTAINING PROTEIN 39"/>
    <property type="match status" value="1"/>
</dbReference>
<evidence type="ECO:0008006" key="8">
    <source>
        <dbReference type="Google" id="ProtNLM"/>
    </source>
</evidence>
<dbReference type="EMBL" id="MU167441">
    <property type="protein sequence ID" value="KAG0140476.1"/>
    <property type="molecule type" value="Genomic_DNA"/>
</dbReference>
<evidence type="ECO:0000256" key="4">
    <source>
        <dbReference type="ARBA" id="ARBA00022833"/>
    </source>
</evidence>
<keyword evidence="2" id="KW-0479">Metal-binding</keyword>
<dbReference type="GO" id="GO:0008270">
    <property type="term" value="F:zinc ion binding"/>
    <property type="evidence" value="ECO:0007669"/>
    <property type="project" value="UniProtKB-KW"/>
</dbReference>
<gene>
    <name evidence="6" type="ORF">CROQUDRAFT_356462</name>
</gene>
<keyword evidence="5" id="KW-0539">Nucleus</keyword>
<reference evidence="6" key="1">
    <citation type="submission" date="2013-11" db="EMBL/GenBank/DDBJ databases">
        <title>Genome sequence of the fusiform rust pathogen reveals effectors for host alternation and coevolution with pine.</title>
        <authorList>
            <consortium name="DOE Joint Genome Institute"/>
            <person name="Smith K."/>
            <person name="Pendleton A."/>
            <person name="Kubisiak T."/>
            <person name="Anderson C."/>
            <person name="Salamov A."/>
            <person name="Aerts A."/>
            <person name="Riley R."/>
            <person name="Clum A."/>
            <person name="Lindquist E."/>
            <person name="Ence D."/>
            <person name="Campbell M."/>
            <person name="Kronenberg Z."/>
            <person name="Feau N."/>
            <person name="Dhillon B."/>
            <person name="Hamelin R."/>
            <person name="Burleigh J."/>
            <person name="Smith J."/>
            <person name="Yandell M."/>
            <person name="Nelson C."/>
            <person name="Grigoriev I."/>
            <person name="Davis J."/>
        </authorList>
    </citation>
    <scope>NUCLEOTIDE SEQUENCE</scope>
    <source>
        <strain evidence="6">G11</strain>
    </source>
</reference>
<dbReference type="GO" id="GO:0005634">
    <property type="term" value="C:nucleus"/>
    <property type="evidence" value="ECO:0007669"/>
    <property type="project" value="UniProtKB-SubCell"/>
</dbReference>
<dbReference type="Proteomes" id="UP000886653">
    <property type="component" value="Unassembled WGS sequence"/>
</dbReference>
<comment type="subcellular location">
    <subcellularLocation>
        <location evidence="1">Nucleus</location>
    </subcellularLocation>
</comment>
<dbReference type="PANTHER" id="PTHR46481">
    <property type="entry name" value="ZINC FINGER BED DOMAIN-CONTAINING PROTEIN 4"/>
    <property type="match status" value="1"/>
</dbReference>
<evidence type="ECO:0000313" key="7">
    <source>
        <dbReference type="Proteomes" id="UP000886653"/>
    </source>
</evidence>
<evidence type="ECO:0000256" key="5">
    <source>
        <dbReference type="ARBA" id="ARBA00023242"/>
    </source>
</evidence>
<comment type="caution">
    <text evidence="6">The sequence shown here is derived from an EMBL/GenBank/DDBJ whole genome shotgun (WGS) entry which is preliminary data.</text>
</comment>